<evidence type="ECO:0000313" key="2">
    <source>
        <dbReference type="Proteomes" id="UP000828048"/>
    </source>
</evidence>
<comment type="caution">
    <text evidence="1">The sequence shown here is derived from an EMBL/GenBank/DDBJ whole genome shotgun (WGS) entry which is preliminary data.</text>
</comment>
<accession>A0ACB7X108</accession>
<dbReference type="Proteomes" id="UP000828048">
    <property type="component" value="Chromosome 2"/>
</dbReference>
<organism evidence="1 2">
    <name type="scientific">Vaccinium darrowii</name>
    <dbReference type="NCBI Taxonomy" id="229202"/>
    <lineage>
        <taxon>Eukaryota</taxon>
        <taxon>Viridiplantae</taxon>
        <taxon>Streptophyta</taxon>
        <taxon>Embryophyta</taxon>
        <taxon>Tracheophyta</taxon>
        <taxon>Spermatophyta</taxon>
        <taxon>Magnoliopsida</taxon>
        <taxon>eudicotyledons</taxon>
        <taxon>Gunneridae</taxon>
        <taxon>Pentapetalae</taxon>
        <taxon>asterids</taxon>
        <taxon>Ericales</taxon>
        <taxon>Ericaceae</taxon>
        <taxon>Vaccinioideae</taxon>
        <taxon>Vaccinieae</taxon>
        <taxon>Vaccinium</taxon>
    </lineage>
</organism>
<dbReference type="EMBL" id="CM037152">
    <property type="protein sequence ID" value="KAH7834250.1"/>
    <property type="molecule type" value="Genomic_DNA"/>
</dbReference>
<name>A0ACB7X108_9ERIC</name>
<reference evidence="1 2" key="1">
    <citation type="journal article" date="2021" name="Hortic Res">
        <title>High-quality reference genome and annotation aids understanding of berry development for evergreen blueberry (Vaccinium darrowii).</title>
        <authorList>
            <person name="Yu J."/>
            <person name="Hulse-Kemp A.M."/>
            <person name="Babiker E."/>
            <person name="Staton M."/>
        </authorList>
    </citation>
    <scope>NUCLEOTIDE SEQUENCE [LARGE SCALE GENOMIC DNA]</scope>
    <source>
        <strain evidence="2">cv. NJ 8807/NJ 8810</strain>
        <tissue evidence="1">Young leaf</tissue>
    </source>
</reference>
<evidence type="ECO:0000313" key="1">
    <source>
        <dbReference type="EMBL" id="KAH7834250.1"/>
    </source>
</evidence>
<proteinExistence type="predicted"/>
<gene>
    <name evidence="1" type="ORF">Vadar_014124</name>
</gene>
<keyword evidence="2" id="KW-1185">Reference proteome</keyword>
<protein>
    <submittedName>
        <fullName evidence="1">Uncharacterized protein</fullName>
    </submittedName>
</protein>
<sequence>MTTVVMVEMLEPEAGAEAEVPVEVGVAQEVEREVSAGAAELELVAAGPVVVVVLVARLGVAVGHDVTVPQAVRQTSLGVDRGRGEVAQVAVRQTGPLLHVSCSYNFQASSYSTKIQYFFASMAISISALIRPWLDELDGMGWLNFRDHRLHSLRYVRDVTIRPELLHAAVQFWDPEVHVFRFGFHELCPTVEEFHAYLGGFDLDIPVVPVYGIGYAEILSRKLGLSNNAARSMMEGGVINIARLISQFRPEGFALCLSILAAFLFVRADGQANSALVGVAMQIEERKDVAPMVLAETLIGLDRVRAGQTNIFEGSALLLQTWICDKANLLEAVPRNSIHKTQGFVQRDFQEFHEDIQGWVRVFSRLTEEMISWRLSWLDRPTMALSNMGRRRMVLVGLTGWTFYIPYRILRQLGVRQVVPLANSENFIMPNFNHATVRAYQNTWRERATIPRDDYPTVLLTRRYIKWLLKDIEERENGHQN</sequence>